<dbReference type="AlphaFoldDB" id="A0A397SK10"/>
<sequence>MEYVDGECHQIGGLWLSKRIEEASKSQSNYLEISIGTHHFYEETNNIGLIYEITQGWRETIVPNTLNNYANIYTGCIAVNW</sequence>
<protein>
    <submittedName>
        <fullName evidence="1">Uncharacterized protein</fullName>
    </submittedName>
</protein>
<dbReference type="Proteomes" id="UP000265703">
    <property type="component" value="Unassembled WGS sequence"/>
</dbReference>
<dbReference type="EMBL" id="QKYT01000491">
    <property type="protein sequence ID" value="RIA84455.1"/>
    <property type="molecule type" value="Genomic_DNA"/>
</dbReference>
<proteinExistence type="predicted"/>
<keyword evidence="2" id="KW-1185">Reference proteome</keyword>
<organism evidence="1 2">
    <name type="scientific">Glomus cerebriforme</name>
    <dbReference type="NCBI Taxonomy" id="658196"/>
    <lineage>
        <taxon>Eukaryota</taxon>
        <taxon>Fungi</taxon>
        <taxon>Fungi incertae sedis</taxon>
        <taxon>Mucoromycota</taxon>
        <taxon>Glomeromycotina</taxon>
        <taxon>Glomeromycetes</taxon>
        <taxon>Glomerales</taxon>
        <taxon>Glomeraceae</taxon>
        <taxon>Glomus</taxon>
    </lineage>
</organism>
<evidence type="ECO:0000313" key="1">
    <source>
        <dbReference type="EMBL" id="RIA84455.1"/>
    </source>
</evidence>
<name>A0A397SK10_9GLOM</name>
<comment type="caution">
    <text evidence="1">The sequence shown here is derived from an EMBL/GenBank/DDBJ whole genome shotgun (WGS) entry which is preliminary data.</text>
</comment>
<reference evidence="1 2" key="1">
    <citation type="submission" date="2018-06" db="EMBL/GenBank/DDBJ databases">
        <title>Comparative genomics reveals the genomic features of Rhizophagus irregularis, R. cerebriforme, R. diaphanum and Gigaspora rosea, and their symbiotic lifestyle signature.</title>
        <authorList>
            <person name="Morin E."/>
            <person name="San Clemente H."/>
            <person name="Chen E.C.H."/>
            <person name="De La Providencia I."/>
            <person name="Hainaut M."/>
            <person name="Kuo A."/>
            <person name="Kohler A."/>
            <person name="Murat C."/>
            <person name="Tang N."/>
            <person name="Roy S."/>
            <person name="Loubradou J."/>
            <person name="Henrissat B."/>
            <person name="Grigoriev I.V."/>
            <person name="Corradi N."/>
            <person name="Roux C."/>
            <person name="Martin F.M."/>
        </authorList>
    </citation>
    <scope>NUCLEOTIDE SEQUENCE [LARGE SCALE GENOMIC DNA]</scope>
    <source>
        <strain evidence="1 2">DAOM 227022</strain>
    </source>
</reference>
<dbReference type="STRING" id="658196.A0A397SK10"/>
<evidence type="ECO:0000313" key="2">
    <source>
        <dbReference type="Proteomes" id="UP000265703"/>
    </source>
</evidence>
<gene>
    <name evidence="1" type="ORF">C1645_832224</name>
</gene>
<dbReference type="OrthoDB" id="2353542at2759"/>
<accession>A0A397SK10</accession>